<name>A0AB38X4J9_LEVBR</name>
<gene>
    <name evidence="1" type="ORF">ORR04_12120</name>
</gene>
<organism evidence="1 2">
    <name type="scientific">Levilactobacillus brevis</name>
    <name type="common">Lactobacillus brevis</name>
    <dbReference type="NCBI Taxonomy" id="1580"/>
    <lineage>
        <taxon>Bacteria</taxon>
        <taxon>Bacillati</taxon>
        <taxon>Bacillota</taxon>
        <taxon>Bacilli</taxon>
        <taxon>Lactobacillales</taxon>
        <taxon>Lactobacillaceae</taxon>
        <taxon>Levilactobacillus</taxon>
    </lineage>
</organism>
<dbReference type="AlphaFoldDB" id="A0AB38X4J9"/>
<reference evidence="1" key="1">
    <citation type="submission" date="2022-11" db="EMBL/GenBank/DDBJ databases">
        <title>Whole genome sequence of Levilactobacillus brevis SMB091.</title>
        <authorList>
            <person name="Kim J.-M."/>
            <person name="Kim O.-C."/>
            <person name="Choi Y.H."/>
            <person name="Han N.S."/>
            <person name="Hurh B."/>
        </authorList>
    </citation>
    <scope>NUCLEOTIDE SEQUENCE</scope>
    <source>
        <strain evidence="1">SMB091</strain>
    </source>
</reference>
<evidence type="ECO:0000313" key="2">
    <source>
        <dbReference type="Proteomes" id="UP001164768"/>
    </source>
</evidence>
<evidence type="ECO:0000313" key="1">
    <source>
        <dbReference type="EMBL" id="WAD01639.1"/>
    </source>
</evidence>
<proteinExistence type="predicted"/>
<protein>
    <recommendedName>
        <fullName evidence="3">DUF1292 domain-containing protein</fullName>
    </recommendedName>
</protein>
<dbReference type="Proteomes" id="UP001164768">
    <property type="component" value="Chromosome"/>
</dbReference>
<sequence length="97" mass="11362">MKIRLIDVDGKIDQADLFVLREPKEGEHLYSRNGRDILIVDIYQFVRNTKENQREEPDFVAMVEYQENGNPVLTDSYSEAERKVVDWLSLGDDDEDL</sequence>
<dbReference type="RefSeq" id="WP_141268127.1">
    <property type="nucleotide sequence ID" value="NZ_BJLZ01000037.1"/>
</dbReference>
<evidence type="ECO:0008006" key="3">
    <source>
        <dbReference type="Google" id="ProtNLM"/>
    </source>
</evidence>
<accession>A0AB38X4J9</accession>
<dbReference type="EMBL" id="CP113117">
    <property type="protein sequence ID" value="WAD01639.1"/>
    <property type="molecule type" value="Genomic_DNA"/>
</dbReference>